<gene>
    <name evidence="1" type="ORF">BM613_02275</name>
</gene>
<dbReference type="RefSeq" id="WP_109429522.1">
    <property type="nucleotide sequence ID" value="NZ_MPDK01000002.1"/>
</dbReference>
<organism evidence="1 2">
    <name type="scientific">Sulfoacidibacillus thermotolerans</name>
    <name type="common">Acidibacillus sulfuroxidans</name>
    <dbReference type="NCBI Taxonomy" id="1765684"/>
    <lineage>
        <taxon>Bacteria</taxon>
        <taxon>Bacillati</taxon>
        <taxon>Bacillota</taxon>
        <taxon>Bacilli</taxon>
        <taxon>Bacillales</taxon>
        <taxon>Alicyclobacillaceae</taxon>
        <taxon>Sulfoacidibacillus</taxon>
    </lineage>
</organism>
<evidence type="ECO:0000313" key="2">
    <source>
        <dbReference type="Proteomes" id="UP000245380"/>
    </source>
</evidence>
<sequence>MSSSWKSIPLREDAELLRKEVYHYQLGGDLFQIELFETQGSEFYAIGTPSHSDRLYIYGSTVVKDPAVALEQAIKKINREHDHTEIQFVGEDVHSQEE</sequence>
<protein>
    <submittedName>
        <fullName evidence="1">Uncharacterized protein</fullName>
    </submittedName>
</protein>
<keyword evidence="2" id="KW-1185">Reference proteome</keyword>
<dbReference type="OrthoDB" id="2376425at2"/>
<comment type="caution">
    <text evidence="1">The sequence shown here is derived from an EMBL/GenBank/DDBJ whole genome shotgun (WGS) entry which is preliminary data.</text>
</comment>
<dbReference type="EMBL" id="MPDK01000002">
    <property type="protein sequence ID" value="PWI58925.1"/>
    <property type="molecule type" value="Genomic_DNA"/>
</dbReference>
<evidence type="ECO:0000313" key="1">
    <source>
        <dbReference type="EMBL" id="PWI58925.1"/>
    </source>
</evidence>
<reference evidence="1 2" key="1">
    <citation type="submission" date="2016-11" db="EMBL/GenBank/DDBJ databases">
        <title>Comparative genomics of Acidibacillus ferroxidans species.</title>
        <authorList>
            <person name="Oliveira G."/>
            <person name="Nunes G."/>
            <person name="Oliveira R."/>
            <person name="Araujo F."/>
            <person name="Salim A."/>
            <person name="Scholte L."/>
            <person name="Morais D."/>
            <person name="Nancucheo I."/>
            <person name="Johnson D.B."/>
            <person name="Grail B."/>
            <person name="Bittencourt J."/>
            <person name="Valadares R."/>
        </authorList>
    </citation>
    <scope>NUCLEOTIDE SEQUENCE [LARGE SCALE GENOMIC DNA]</scope>
    <source>
        <strain evidence="1 2">Y002</strain>
    </source>
</reference>
<proteinExistence type="predicted"/>
<name>A0A2U3DCF4_SULT2</name>
<dbReference type="AlphaFoldDB" id="A0A2U3DCF4"/>
<accession>A0A2U3DCF4</accession>
<dbReference type="Proteomes" id="UP000245380">
    <property type="component" value="Unassembled WGS sequence"/>
</dbReference>